<name>A0AAN9TA17_9HEMI</name>
<keyword evidence="9" id="KW-1185">Reference proteome</keyword>
<dbReference type="GO" id="GO:0016491">
    <property type="term" value="F:oxidoreductase activity"/>
    <property type="evidence" value="ECO:0007669"/>
    <property type="project" value="UniProtKB-KW"/>
</dbReference>
<accession>A0AAN9TA17</accession>
<dbReference type="AlphaFoldDB" id="A0AAN9TA17"/>
<dbReference type="PROSITE" id="PS00063">
    <property type="entry name" value="ALDOKETO_REDUCTASE_3"/>
    <property type="match status" value="1"/>
</dbReference>
<feature type="active site" description="Proton donor" evidence="4">
    <location>
        <position position="50"/>
    </location>
</feature>
<evidence type="ECO:0000313" key="9">
    <source>
        <dbReference type="Proteomes" id="UP001367676"/>
    </source>
</evidence>
<dbReference type="PROSITE" id="PS00798">
    <property type="entry name" value="ALDOKETO_REDUCTASE_1"/>
    <property type="match status" value="1"/>
</dbReference>
<dbReference type="PRINTS" id="PR00069">
    <property type="entry name" value="ALDKETRDTASE"/>
</dbReference>
<dbReference type="EMBL" id="JBBCAQ010000035">
    <property type="protein sequence ID" value="KAK7578011.1"/>
    <property type="molecule type" value="Genomic_DNA"/>
</dbReference>
<evidence type="ECO:0000256" key="6">
    <source>
        <dbReference type="PIRSR" id="PIRSR000097-3"/>
    </source>
</evidence>
<dbReference type="InterPro" id="IPR020471">
    <property type="entry name" value="AKR"/>
</dbReference>
<evidence type="ECO:0000256" key="3">
    <source>
        <dbReference type="ARBA" id="ARBA00023002"/>
    </source>
</evidence>
<dbReference type="PIRSF" id="PIRSF000097">
    <property type="entry name" value="AKR"/>
    <property type="match status" value="1"/>
</dbReference>
<dbReference type="Proteomes" id="UP001367676">
    <property type="component" value="Unassembled WGS sequence"/>
</dbReference>
<evidence type="ECO:0000256" key="1">
    <source>
        <dbReference type="ARBA" id="ARBA00007905"/>
    </source>
</evidence>
<dbReference type="PROSITE" id="PS00062">
    <property type="entry name" value="ALDOKETO_REDUCTASE_2"/>
    <property type="match status" value="1"/>
</dbReference>
<dbReference type="Gene3D" id="3.20.20.100">
    <property type="entry name" value="NADP-dependent oxidoreductase domain"/>
    <property type="match status" value="1"/>
</dbReference>
<dbReference type="InterPro" id="IPR018170">
    <property type="entry name" value="Aldo/ket_reductase_CS"/>
</dbReference>
<sequence length="306" mass="35529">MAEQRITLNDGNQIPLIGLGTYRASDSVINNMVSTSIDIGYRLIDTAFVYGNEKAIGKALEEKLSEGKVRREDLFIVGKLWNTKHHPDDVIPAMKRTLADLRLDYLDLYLIHWPFAVKEESSNEFEEHNNPEADIPFEDTWVEMEKCVKQGYTKTIGISNFNSEQIERLLQTAEIRPVVNQIEYNPYFAPEKLKKFCDQKGMAVMGYSPFTRENIKQLFSEPIINELSEKYGKTPAQVTLRFLLQSQIIPIPKSVKPERLKENLDIFDFELSTDDFEKMRSLNRNERSTVMESAMDFKEYPFNIEY</sequence>
<evidence type="ECO:0000256" key="4">
    <source>
        <dbReference type="PIRSR" id="PIRSR000097-1"/>
    </source>
</evidence>
<gene>
    <name evidence="8" type="ORF">V9T40_010216</name>
</gene>
<dbReference type="InterPro" id="IPR036812">
    <property type="entry name" value="NAD(P)_OxRdtase_dom_sf"/>
</dbReference>
<evidence type="ECO:0000313" key="8">
    <source>
        <dbReference type="EMBL" id="KAK7578011.1"/>
    </source>
</evidence>
<dbReference type="Pfam" id="PF00248">
    <property type="entry name" value="Aldo_ket_red"/>
    <property type="match status" value="1"/>
</dbReference>
<feature type="site" description="Lowers pKa of active site Tyr" evidence="6">
    <location>
        <position position="79"/>
    </location>
</feature>
<protein>
    <recommendedName>
        <fullName evidence="7">NADP-dependent oxidoreductase domain-containing protein</fullName>
    </recommendedName>
</protein>
<organism evidence="8 9">
    <name type="scientific">Parthenolecanium corni</name>
    <dbReference type="NCBI Taxonomy" id="536013"/>
    <lineage>
        <taxon>Eukaryota</taxon>
        <taxon>Metazoa</taxon>
        <taxon>Ecdysozoa</taxon>
        <taxon>Arthropoda</taxon>
        <taxon>Hexapoda</taxon>
        <taxon>Insecta</taxon>
        <taxon>Pterygota</taxon>
        <taxon>Neoptera</taxon>
        <taxon>Paraneoptera</taxon>
        <taxon>Hemiptera</taxon>
        <taxon>Sternorrhyncha</taxon>
        <taxon>Coccoidea</taxon>
        <taxon>Coccidae</taxon>
        <taxon>Parthenolecanium</taxon>
    </lineage>
</organism>
<feature type="binding site" evidence="5">
    <location>
        <position position="112"/>
    </location>
    <ligand>
        <name>substrate</name>
    </ligand>
</feature>
<dbReference type="InterPro" id="IPR023210">
    <property type="entry name" value="NADP_OxRdtase_dom"/>
</dbReference>
<dbReference type="FunFam" id="3.20.20.100:FF:000006">
    <property type="entry name" value="Aldo-keto reductase family 1 member A1"/>
    <property type="match status" value="1"/>
</dbReference>
<evidence type="ECO:0000256" key="2">
    <source>
        <dbReference type="ARBA" id="ARBA00022857"/>
    </source>
</evidence>
<proteinExistence type="inferred from homology"/>
<evidence type="ECO:0000256" key="5">
    <source>
        <dbReference type="PIRSR" id="PIRSR000097-2"/>
    </source>
</evidence>
<dbReference type="SUPFAM" id="SSF51430">
    <property type="entry name" value="NAD(P)-linked oxidoreductase"/>
    <property type="match status" value="1"/>
</dbReference>
<keyword evidence="3" id="KW-0560">Oxidoreductase</keyword>
<evidence type="ECO:0000259" key="7">
    <source>
        <dbReference type="Pfam" id="PF00248"/>
    </source>
</evidence>
<keyword evidence="2" id="KW-0521">NADP</keyword>
<dbReference type="PANTHER" id="PTHR11732">
    <property type="entry name" value="ALDO/KETO REDUCTASE"/>
    <property type="match status" value="1"/>
</dbReference>
<comment type="similarity">
    <text evidence="1">Belongs to the aldo/keto reductase family.</text>
</comment>
<reference evidence="8 9" key="1">
    <citation type="submission" date="2024-03" db="EMBL/GenBank/DDBJ databases">
        <title>Adaptation during the transition from Ophiocordyceps entomopathogen to insect associate is accompanied by gene loss and intensified selection.</title>
        <authorList>
            <person name="Ward C.M."/>
            <person name="Onetto C.A."/>
            <person name="Borneman A.R."/>
        </authorList>
    </citation>
    <scope>NUCLEOTIDE SEQUENCE [LARGE SCALE GENOMIC DNA]</scope>
    <source>
        <strain evidence="8">AWRI1</strain>
        <tissue evidence="8">Single Adult Female</tissue>
    </source>
</reference>
<feature type="domain" description="NADP-dependent oxidoreductase" evidence="7">
    <location>
        <begin position="18"/>
        <end position="283"/>
    </location>
</feature>
<comment type="caution">
    <text evidence="8">The sequence shown here is derived from an EMBL/GenBank/DDBJ whole genome shotgun (WGS) entry which is preliminary data.</text>
</comment>